<accession>A0A1I3JLV3</accession>
<sequence length="103" mass="10551">MKTLVAPFLRKAVAAAVIATAAVSQAMAFPTPVPNLPAAPAPVVRVQADCHAIGQQQAARVGGQLAKATPDVRNGQPVCVIVVLMPAKDGQRPIRNEIVVPAG</sequence>
<dbReference type="EMBL" id="FORF01000004">
    <property type="protein sequence ID" value="SFI61241.1"/>
    <property type="molecule type" value="Genomic_DNA"/>
</dbReference>
<evidence type="ECO:0000313" key="3">
    <source>
        <dbReference type="Proteomes" id="UP000242763"/>
    </source>
</evidence>
<evidence type="ECO:0000313" key="2">
    <source>
        <dbReference type="EMBL" id="SFI61241.1"/>
    </source>
</evidence>
<keyword evidence="3" id="KW-1185">Reference proteome</keyword>
<dbReference type="AlphaFoldDB" id="A0A1I3JLV3"/>
<dbReference type="OrthoDB" id="8454730at2"/>
<name>A0A1I3JLV3_9HYPH</name>
<feature type="chain" id="PRO_5017274360" evidence="1">
    <location>
        <begin position="29"/>
        <end position="103"/>
    </location>
</feature>
<gene>
    <name evidence="2" type="ORF">SAMN03080618_00909</name>
</gene>
<dbReference type="Proteomes" id="UP000242763">
    <property type="component" value="Unassembled WGS sequence"/>
</dbReference>
<reference evidence="3" key="1">
    <citation type="submission" date="2016-10" db="EMBL/GenBank/DDBJ databases">
        <authorList>
            <person name="Varghese N."/>
            <person name="Submissions S."/>
        </authorList>
    </citation>
    <scope>NUCLEOTIDE SEQUENCE [LARGE SCALE GENOMIC DNA]</scope>
    <source>
        <strain evidence="3">DSM 21857</strain>
    </source>
</reference>
<evidence type="ECO:0000256" key="1">
    <source>
        <dbReference type="SAM" id="SignalP"/>
    </source>
</evidence>
<protein>
    <submittedName>
        <fullName evidence="2">Uncharacterized protein</fullName>
    </submittedName>
</protein>
<proteinExistence type="predicted"/>
<keyword evidence="1" id="KW-0732">Signal</keyword>
<dbReference type="STRING" id="1121003.SAMN03080618_00909"/>
<organism evidence="2 3">
    <name type="scientific">Aquamicrobium aerolatum DSM 21857</name>
    <dbReference type="NCBI Taxonomy" id="1121003"/>
    <lineage>
        <taxon>Bacteria</taxon>
        <taxon>Pseudomonadati</taxon>
        <taxon>Pseudomonadota</taxon>
        <taxon>Alphaproteobacteria</taxon>
        <taxon>Hyphomicrobiales</taxon>
        <taxon>Phyllobacteriaceae</taxon>
        <taxon>Aerobium</taxon>
    </lineage>
</organism>
<feature type="signal peptide" evidence="1">
    <location>
        <begin position="1"/>
        <end position="28"/>
    </location>
</feature>
<dbReference type="RefSeq" id="WP_091519157.1">
    <property type="nucleotide sequence ID" value="NZ_FORF01000004.1"/>
</dbReference>